<feature type="region of interest" description="Disordered" evidence="1">
    <location>
        <begin position="334"/>
        <end position="371"/>
    </location>
</feature>
<dbReference type="EMBL" id="JFFI01001006">
    <property type="protein sequence ID" value="KXH64166.1"/>
    <property type="molecule type" value="Genomic_DNA"/>
</dbReference>
<feature type="compositionally biased region" description="Basic and acidic residues" evidence="1">
    <location>
        <begin position="217"/>
        <end position="235"/>
    </location>
</feature>
<evidence type="ECO:0000256" key="1">
    <source>
        <dbReference type="SAM" id="MobiDB-lite"/>
    </source>
</evidence>
<keyword evidence="4" id="KW-1185">Reference proteome</keyword>
<protein>
    <submittedName>
        <fullName evidence="3">Uncharacterized protein</fullName>
    </submittedName>
</protein>
<feature type="compositionally biased region" description="Polar residues" evidence="1">
    <location>
        <begin position="433"/>
        <end position="444"/>
    </location>
</feature>
<dbReference type="OrthoDB" id="5240751at2759"/>
<keyword evidence="2" id="KW-0812">Transmembrane</keyword>
<keyword evidence="2" id="KW-0472">Membrane</keyword>
<accession>A0A135UUU9</accession>
<feature type="region of interest" description="Disordered" evidence="1">
    <location>
        <begin position="420"/>
        <end position="447"/>
    </location>
</feature>
<dbReference type="AlphaFoldDB" id="A0A135UUU9"/>
<evidence type="ECO:0000313" key="4">
    <source>
        <dbReference type="Proteomes" id="UP000070121"/>
    </source>
</evidence>
<evidence type="ECO:0000256" key="2">
    <source>
        <dbReference type="SAM" id="Phobius"/>
    </source>
</evidence>
<organism evidence="3 4">
    <name type="scientific">Colletotrichum salicis</name>
    <dbReference type="NCBI Taxonomy" id="1209931"/>
    <lineage>
        <taxon>Eukaryota</taxon>
        <taxon>Fungi</taxon>
        <taxon>Dikarya</taxon>
        <taxon>Ascomycota</taxon>
        <taxon>Pezizomycotina</taxon>
        <taxon>Sordariomycetes</taxon>
        <taxon>Hypocreomycetidae</taxon>
        <taxon>Glomerellales</taxon>
        <taxon>Glomerellaceae</taxon>
        <taxon>Colletotrichum</taxon>
        <taxon>Colletotrichum acutatum species complex</taxon>
    </lineage>
</organism>
<gene>
    <name evidence="3" type="ORF">CSAL01_08085</name>
</gene>
<feature type="compositionally biased region" description="Low complexity" evidence="1">
    <location>
        <begin position="236"/>
        <end position="256"/>
    </location>
</feature>
<dbReference type="PANTHER" id="PTHR16861:SF4">
    <property type="entry name" value="SH3 DOMAIN PROTEIN (AFU_ORTHOLOGUE AFUA_1G13610)"/>
    <property type="match status" value="1"/>
</dbReference>
<evidence type="ECO:0000313" key="3">
    <source>
        <dbReference type="EMBL" id="KXH64166.1"/>
    </source>
</evidence>
<dbReference type="PANTHER" id="PTHR16861">
    <property type="entry name" value="GLYCOPROTEIN 38"/>
    <property type="match status" value="1"/>
</dbReference>
<feature type="region of interest" description="Disordered" evidence="1">
    <location>
        <begin position="217"/>
        <end position="273"/>
    </location>
</feature>
<dbReference type="STRING" id="1209931.A0A135UUU9"/>
<reference evidence="3 4" key="1">
    <citation type="submission" date="2014-02" db="EMBL/GenBank/DDBJ databases">
        <title>The genome sequence of Colletotrichum salicis CBS 607.94.</title>
        <authorList>
            <person name="Baroncelli R."/>
            <person name="Thon M.R."/>
        </authorList>
    </citation>
    <scope>NUCLEOTIDE SEQUENCE [LARGE SCALE GENOMIC DNA]</scope>
    <source>
        <strain evidence="3 4">CBS 607.94</strain>
    </source>
</reference>
<dbReference type="Proteomes" id="UP000070121">
    <property type="component" value="Unassembled WGS sequence"/>
</dbReference>
<feature type="compositionally biased region" description="Low complexity" evidence="1">
    <location>
        <begin position="125"/>
        <end position="138"/>
    </location>
</feature>
<comment type="caution">
    <text evidence="3">The sequence shown here is derived from an EMBL/GenBank/DDBJ whole genome shotgun (WGS) entry which is preliminary data.</text>
</comment>
<sequence length="479" mass="51023">MSYPAPVQLSRGDNPEKVRIVVNNGGENGNVAFEGEASSGIDFTSNLGDPTRSTADQEGNRITFNANSFSSHESTSYTITVDSPSHTIRWTAAGGVEVRKASWLAKSNEGNESLIMETSTSPENPVSVSARSPAGVAPPAAPTVKREEPYAMTLGNGALILPITAEKIATYTGSSMYIELQWTSEDESGTTTSGAFAVFTGPYPSAAYGEAVRKLADKRGDNPVEESGREVKKDLTSPLPTSTTQTTTSPTPSVSPDASQPTISSGPSNGGSSGGLAPGAIAGIVIGSVLGLALIAFLIWFCLRRRRRRADHVSDGAYPPGHNPHEYLADKETHARVTESPHSPYTDDGQHQHSQHHLQQQTQPQEQHHLSRELHQDDHNDALETGAAAAVPASAISATEHHQPPFAPYSEEHASIASRSVEDMTRSGAGGPRSSTPNVNSNVSHLIEEGMTEDEIRRLEEEEMALDVAIEQAGPRRKP</sequence>
<proteinExistence type="predicted"/>
<feature type="transmembrane region" description="Helical" evidence="2">
    <location>
        <begin position="280"/>
        <end position="303"/>
    </location>
</feature>
<feature type="region of interest" description="Disordered" evidence="1">
    <location>
        <begin position="117"/>
        <end position="142"/>
    </location>
</feature>
<name>A0A135UUU9_9PEZI</name>
<keyword evidence="2" id="KW-1133">Transmembrane helix</keyword>